<dbReference type="Proteomes" id="UP001207440">
    <property type="component" value="Unassembled WGS sequence"/>
</dbReference>
<proteinExistence type="predicted"/>
<reference evidence="1" key="1">
    <citation type="submission" date="2022-10" db="EMBL/GenBank/DDBJ databases">
        <title>Sifting through the core-genome to identify putative cross-protective antigens against Riemerella anatipestifer.</title>
        <authorList>
            <person name="Zheng X."/>
            <person name="Zhang W."/>
        </authorList>
    </citation>
    <scope>NUCLEOTIDE SEQUENCE</scope>
    <source>
        <strain evidence="1">ZWRA178</strain>
    </source>
</reference>
<accession>A0AAP3AMN5</accession>
<dbReference type="RefSeq" id="WP_214194219.1">
    <property type="nucleotide sequence ID" value="NZ_CP081925.1"/>
</dbReference>
<evidence type="ECO:0000313" key="1">
    <source>
        <dbReference type="EMBL" id="MCW0524730.1"/>
    </source>
</evidence>
<name>A0AAP3AMN5_RIEAN</name>
<protein>
    <submittedName>
        <fullName evidence="1">Uncharacterized protein</fullName>
    </submittedName>
</protein>
<comment type="caution">
    <text evidence="1">The sequence shown here is derived from an EMBL/GenBank/DDBJ whole genome shotgun (WGS) entry which is preliminary data.</text>
</comment>
<dbReference type="EMBL" id="JAOZYT010000094">
    <property type="protein sequence ID" value="MCW0524730.1"/>
    <property type="molecule type" value="Genomic_DNA"/>
</dbReference>
<dbReference type="AlphaFoldDB" id="A0AAP3AMN5"/>
<gene>
    <name evidence="1" type="ORF">OKE68_10445</name>
</gene>
<sequence length="70" mass="8125">MRKIENTPTSLPLKMIAELAKKKTVFSEGLKNFIELEKQKKFPKHTPTLKDTEEWKILNGNEARSNTEKP</sequence>
<evidence type="ECO:0000313" key="2">
    <source>
        <dbReference type="Proteomes" id="UP001207440"/>
    </source>
</evidence>
<organism evidence="1 2">
    <name type="scientific">Riemerella anatipestifer</name>
    <name type="common">Moraxella anatipestifer</name>
    <dbReference type="NCBI Taxonomy" id="34085"/>
    <lineage>
        <taxon>Bacteria</taxon>
        <taxon>Pseudomonadati</taxon>
        <taxon>Bacteroidota</taxon>
        <taxon>Flavobacteriia</taxon>
        <taxon>Flavobacteriales</taxon>
        <taxon>Weeksellaceae</taxon>
        <taxon>Riemerella</taxon>
    </lineage>
</organism>